<sequence>MRFIKPKDKKVQKVNWEISEQTIDLVKAYAEYTDYSETEVVEFFLRYIREDKDFHTWATKKRNNKKLLKLLELQDNELGETTVE</sequence>
<evidence type="ECO:0000313" key="1">
    <source>
        <dbReference type="EMBL" id="RKQ14105.1"/>
    </source>
</evidence>
<reference evidence="1 2" key="1">
    <citation type="journal article" date="2016" name="Antonie Van Leeuwenhoek">
        <title>Lysinibacillus endophyticus sp. nov., an indole-3-acetic acid producing endophytic bacterium isolated from corn root (Zea mays cv. Xinken-5).</title>
        <authorList>
            <person name="Yu J."/>
            <person name="Guan X."/>
            <person name="Liu C."/>
            <person name="Xiang W."/>
            <person name="Yu Z."/>
            <person name="Liu X."/>
            <person name="Wang G."/>
        </authorList>
    </citation>
    <scope>NUCLEOTIDE SEQUENCE [LARGE SCALE GENOMIC DNA]</scope>
    <source>
        <strain evidence="1 2">DSM 100506</strain>
    </source>
</reference>
<organism evidence="1 2">
    <name type="scientific">Ureibacillus endophyticus</name>
    <dbReference type="NCBI Taxonomy" id="1978490"/>
    <lineage>
        <taxon>Bacteria</taxon>
        <taxon>Bacillati</taxon>
        <taxon>Bacillota</taxon>
        <taxon>Bacilli</taxon>
        <taxon>Bacillales</taxon>
        <taxon>Caryophanaceae</taxon>
        <taxon>Ureibacillus</taxon>
    </lineage>
</organism>
<dbReference type="EMBL" id="RBZN01000049">
    <property type="protein sequence ID" value="RKQ14105.1"/>
    <property type="molecule type" value="Genomic_DNA"/>
</dbReference>
<proteinExistence type="predicted"/>
<dbReference type="AlphaFoldDB" id="A0A494YVE5"/>
<gene>
    <name evidence="1" type="ORF">D8M03_14670</name>
</gene>
<protein>
    <submittedName>
        <fullName evidence="1">Uncharacterized protein</fullName>
    </submittedName>
</protein>
<dbReference type="OrthoDB" id="2880511at2"/>
<evidence type="ECO:0000313" key="2">
    <source>
        <dbReference type="Proteomes" id="UP000272238"/>
    </source>
</evidence>
<comment type="caution">
    <text evidence="1">The sequence shown here is derived from an EMBL/GenBank/DDBJ whole genome shotgun (WGS) entry which is preliminary data.</text>
</comment>
<dbReference type="Proteomes" id="UP000272238">
    <property type="component" value="Unassembled WGS sequence"/>
</dbReference>
<dbReference type="RefSeq" id="WP_121215577.1">
    <property type="nucleotide sequence ID" value="NZ_RBZN01000049.1"/>
</dbReference>
<accession>A0A494YVE5</accession>
<keyword evidence="2" id="KW-1185">Reference proteome</keyword>
<name>A0A494YVE5_9BACL</name>